<protein>
    <submittedName>
        <fullName evidence="1">Uncharacterized protein</fullName>
    </submittedName>
</protein>
<gene>
    <name evidence="1" type="ORF">Phou_103080</name>
</gene>
<reference evidence="1 2" key="2">
    <citation type="submission" date="2020-03" db="EMBL/GenBank/DDBJ databases">
        <authorList>
            <person name="Ichikawa N."/>
            <person name="Kimura A."/>
            <person name="Kitahashi Y."/>
            <person name="Uohara A."/>
        </authorList>
    </citation>
    <scope>NUCLEOTIDE SEQUENCE [LARGE SCALE GENOMIC DNA]</scope>
    <source>
        <strain evidence="1 2">NBRC 108639</strain>
    </source>
</reference>
<evidence type="ECO:0000313" key="2">
    <source>
        <dbReference type="Proteomes" id="UP000482800"/>
    </source>
</evidence>
<sequence>MGMWDLRCMVTGLPLTANDPATAVLLTRVGDGYRPAALGLRGIYNCYGTIDSVVEDAHAGLLWRYAVDRLADGRLAVSDDEPLEPTDDIDRLLEVVERNSLGFLDDDPAGFAPAVTLDGETLHHALVYQPVWDGLSTQLDGPLDDMFDRLLGHSTLARELYRDRLTEVADLVRQLASVDAFVAARGLVWAPPGEERQRYPVDLGAQFDVADLRSFVDEARRDTAGVEALRAAVEEADRAVGEHEAEERHAAEQPPADWSAFDLTATALANLEIKRAIAVDEHGNPL</sequence>
<proteinExistence type="predicted"/>
<keyword evidence="2" id="KW-1185">Reference proteome</keyword>
<organism evidence="1 2">
    <name type="scientific">Phytohabitans houttuyneae</name>
    <dbReference type="NCBI Taxonomy" id="1076126"/>
    <lineage>
        <taxon>Bacteria</taxon>
        <taxon>Bacillati</taxon>
        <taxon>Actinomycetota</taxon>
        <taxon>Actinomycetes</taxon>
        <taxon>Micromonosporales</taxon>
        <taxon>Micromonosporaceae</taxon>
    </lineage>
</organism>
<reference evidence="1 2" key="1">
    <citation type="submission" date="2020-03" db="EMBL/GenBank/DDBJ databases">
        <title>Whole genome shotgun sequence of Phytohabitans houttuyneae NBRC 108639.</title>
        <authorList>
            <person name="Komaki H."/>
            <person name="Tamura T."/>
        </authorList>
    </citation>
    <scope>NUCLEOTIDE SEQUENCE [LARGE SCALE GENOMIC DNA]</scope>
    <source>
        <strain evidence="1 2">NBRC 108639</strain>
    </source>
</reference>
<name>A0A6V8KTW5_9ACTN</name>
<dbReference type="Proteomes" id="UP000482800">
    <property type="component" value="Unassembled WGS sequence"/>
</dbReference>
<dbReference type="RefSeq" id="WP_173071829.1">
    <property type="nucleotide sequence ID" value="NZ_BAABGO010000002.1"/>
</dbReference>
<dbReference type="AlphaFoldDB" id="A0A6V8KTW5"/>
<dbReference type="EMBL" id="BLPF01000005">
    <property type="protein sequence ID" value="GFJ86128.1"/>
    <property type="molecule type" value="Genomic_DNA"/>
</dbReference>
<comment type="caution">
    <text evidence="1">The sequence shown here is derived from an EMBL/GenBank/DDBJ whole genome shotgun (WGS) entry which is preliminary data.</text>
</comment>
<evidence type="ECO:0000313" key="1">
    <source>
        <dbReference type="EMBL" id="GFJ86128.1"/>
    </source>
</evidence>
<accession>A0A6V8KTW5</accession>